<dbReference type="InterPro" id="IPR000182">
    <property type="entry name" value="GNAT_dom"/>
</dbReference>
<reference evidence="2" key="1">
    <citation type="submission" date="2020-06" db="EMBL/GenBank/DDBJ databases">
        <title>Whole Genome Sequence of Bradyrhizobium sp. Strain 1S1.</title>
        <authorList>
            <person name="Bromfield E.S.P."/>
            <person name="Cloutier S."/>
        </authorList>
    </citation>
    <scope>NUCLEOTIDE SEQUENCE [LARGE SCALE GENOMIC DNA]</scope>
    <source>
        <strain evidence="2">1S1</strain>
    </source>
</reference>
<evidence type="ECO:0000313" key="2">
    <source>
        <dbReference type="EMBL" id="NVI44825.1"/>
    </source>
</evidence>
<dbReference type="PANTHER" id="PTHR43233">
    <property type="entry name" value="FAMILY N-ACETYLTRANSFERASE, PUTATIVE (AFU_ORTHOLOGUE AFUA_6G03350)-RELATED"/>
    <property type="match status" value="1"/>
</dbReference>
<evidence type="ECO:0000259" key="1">
    <source>
        <dbReference type="PROSITE" id="PS51186"/>
    </source>
</evidence>
<accession>A0A973W0C7</accession>
<sequence length="135" mass="15161">MDEIHYAREASIGIDEFIEVLRQSSLGERRPLADTDRMARMIANANLIVTARKGHTLIGVSRALTDFAYCCYLADLAVDRRHQGHGIGKRLIAETRRHAGPESMCLLLSAPDSIGFYKSIGMPQPDNAFLYKRER</sequence>
<organism evidence="2">
    <name type="scientific">Bradyrhizobium septentrionale</name>
    <dbReference type="NCBI Taxonomy" id="1404411"/>
    <lineage>
        <taxon>Bacteria</taxon>
        <taxon>Pseudomonadati</taxon>
        <taxon>Pseudomonadota</taxon>
        <taxon>Alphaproteobacteria</taxon>
        <taxon>Hyphomicrobiales</taxon>
        <taxon>Nitrobacteraceae</taxon>
        <taxon>Bradyrhizobium</taxon>
    </lineage>
</organism>
<dbReference type="PROSITE" id="PS51186">
    <property type="entry name" value="GNAT"/>
    <property type="match status" value="1"/>
</dbReference>
<dbReference type="SUPFAM" id="SSF55729">
    <property type="entry name" value="Acyl-CoA N-acyltransferases (Nat)"/>
    <property type="match status" value="1"/>
</dbReference>
<dbReference type="GO" id="GO:0016747">
    <property type="term" value="F:acyltransferase activity, transferring groups other than amino-acyl groups"/>
    <property type="evidence" value="ECO:0007669"/>
    <property type="project" value="InterPro"/>
</dbReference>
<dbReference type="PANTHER" id="PTHR43233:SF1">
    <property type="entry name" value="FAMILY N-ACETYLTRANSFERASE, PUTATIVE (AFU_ORTHOLOGUE AFUA_6G03350)-RELATED"/>
    <property type="match status" value="1"/>
</dbReference>
<dbReference type="Pfam" id="PF00583">
    <property type="entry name" value="Acetyltransf_1"/>
    <property type="match status" value="1"/>
</dbReference>
<dbReference type="AlphaFoldDB" id="A0A973W0C7"/>
<reference evidence="3" key="3">
    <citation type="submission" date="2024-03" db="EMBL/GenBank/DDBJ databases">
        <authorList>
            <person name="Bromfield E.S.P."/>
            <person name="Cloutier S."/>
        </authorList>
    </citation>
    <scope>NUCLEOTIDE SEQUENCE</scope>
    <source>
        <strain evidence="3">5S5</strain>
    </source>
</reference>
<reference evidence="3" key="2">
    <citation type="journal article" date="2021" name="Int. J. Syst. Evol. Microbiol.">
        <title>Bradyrhizobium septentrionale sp. nov. (sv. septentrionale) and Bradyrhizobium quebecense sp. nov. (sv. septentrionale) associated with legumes native to Canada possess rearranged symbiosis genes and numerous insertion sequences.</title>
        <authorList>
            <person name="Bromfield E.S.P."/>
            <person name="Cloutier S."/>
        </authorList>
    </citation>
    <scope>NUCLEOTIDE SEQUENCE</scope>
    <source>
        <strain evidence="3">5S5</strain>
    </source>
</reference>
<dbReference type="Proteomes" id="UP001432046">
    <property type="component" value="Chromosome"/>
</dbReference>
<dbReference type="InterPro" id="IPR053144">
    <property type="entry name" value="Acetyltransferase_Butenolide"/>
</dbReference>
<keyword evidence="4" id="KW-1185">Reference proteome</keyword>
<gene>
    <name evidence="2" type="ORF">HAP48_018095</name>
    <name evidence="3" type="ORF">WDK88_27100</name>
</gene>
<dbReference type="EMBL" id="JAAOLE020000001">
    <property type="protein sequence ID" value="NVI44825.1"/>
    <property type="molecule type" value="Genomic_DNA"/>
</dbReference>
<proteinExistence type="predicted"/>
<dbReference type="InterPro" id="IPR016181">
    <property type="entry name" value="Acyl_CoA_acyltransferase"/>
</dbReference>
<dbReference type="CDD" id="cd04301">
    <property type="entry name" value="NAT_SF"/>
    <property type="match status" value="1"/>
</dbReference>
<feature type="domain" description="N-acetyltransferase" evidence="1">
    <location>
        <begin position="2"/>
        <end position="135"/>
    </location>
</feature>
<dbReference type="RefSeq" id="WP_166204258.1">
    <property type="nucleotide sequence ID" value="NZ_CP088285.1"/>
</dbReference>
<evidence type="ECO:0000313" key="3">
    <source>
        <dbReference type="EMBL" id="WXC77125.1"/>
    </source>
</evidence>
<dbReference type="Gene3D" id="3.40.630.30">
    <property type="match status" value="1"/>
</dbReference>
<protein>
    <submittedName>
        <fullName evidence="2">GNAT family N-acetyltransferase</fullName>
    </submittedName>
</protein>
<dbReference type="EMBL" id="CP147711">
    <property type="protein sequence ID" value="WXC77125.1"/>
    <property type="molecule type" value="Genomic_DNA"/>
</dbReference>
<name>A0A973W0C7_9BRAD</name>
<evidence type="ECO:0000313" key="4">
    <source>
        <dbReference type="Proteomes" id="UP001432046"/>
    </source>
</evidence>